<feature type="compositionally biased region" description="Polar residues" evidence="2">
    <location>
        <begin position="139"/>
        <end position="148"/>
    </location>
</feature>
<dbReference type="Proteomes" id="UP000257109">
    <property type="component" value="Unassembled WGS sequence"/>
</dbReference>
<sequence>MDIPRSLYTVEGMKEETLLVVAQVRYAPEALESQNQDLKEEVNQLKEHIAQMFQGLTQTNVAITTLASQNAARYVQASHTTGPPPCNTRDPPYGMSYGWNIENPTNDVQEQQNAGNNSKTGPQVNANSTARPHDGAASHAQQDSGAQH</sequence>
<evidence type="ECO:0000256" key="2">
    <source>
        <dbReference type="SAM" id="MobiDB-lite"/>
    </source>
</evidence>
<dbReference type="EMBL" id="QJKJ01001689">
    <property type="protein sequence ID" value="RDY06426.1"/>
    <property type="molecule type" value="Genomic_DNA"/>
</dbReference>
<evidence type="ECO:0000313" key="4">
    <source>
        <dbReference type="Proteomes" id="UP000257109"/>
    </source>
</evidence>
<organism evidence="3 4">
    <name type="scientific">Mucuna pruriens</name>
    <name type="common">Velvet bean</name>
    <name type="synonym">Dolichos pruriens</name>
    <dbReference type="NCBI Taxonomy" id="157652"/>
    <lineage>
        <taxon>Eukaryota</taxon>
        <taxon>Viridiplantae</taxon>
        <taxon>Streptophyta</taxon>
        <taxon>Embryophyta</taxon>
        <taxon>Tracheophyta</taxon>
        <taxon>Spermatophyta</taxon>
        <taxon>Magnoliopsida</taxon>
        <taxon>eudicotyledons</taxon>
        <taxon>Gunneridae</taxon>
        <taxon>Pentapetalae</taxon>
        <taxon>rosids</taxon>
        <taxon>fabids</taxon>
        <taxon>Fabales</taxon>
        <taxon>Fabaceae</taxon>
        <taxon>Papilionoideae</taxon>
        <taxon>50 kb inversion clade</taxon>
        <taxon>NPAAA clade</taxon>
        <taxon>indigoferoid/millettioid clade</taxon>
        <taxon>Phaseoleae</taxon>
        <taxon>Mucuna</taxon>
    </lineage>
</organism>
<feature type="coiled-coil region" evidence="1">
    <location>
        <begin position="28"/>
        <end position="55"/>
    </location>
</feature>
<proteinExistence type="predicted"/>
<comment type="caution">
    <text evidence="3">The sequence shown here is derived from an EMBL/GenBank/DDBJ whole genome shotgun (WGS) entry which is preliminary data.</text>
</comment>
<accession>A0A371HUG3</accession>
<dbReference type="AlphaFoldDB" id="A0A371HUG3"/>
<evidence type="ECO:0000256" key="1">
    <source>
        <dbReference type="SAM" id="Coils"/>
    </source>
</evidence>
<reference evidence="3" key="1">
    <citation type="submission" date="2018-05" db="EMBL/GenBank/DDBJ databases">
        <title>Draft genome of Mucuna pruriens seed.</title>
        <authorList>
            <person name="Nnadi N.E."/>
            <person name="Vos R."/>
            <person name="Hasami M.H."/>
            <person name="Devisetty U.K."/>
            <person name="Aguiy J.C."/>
        </authorList>
    </citation>
    <scope>NUCLEOTIDE SEQUENCE [LARGE SCALE GENOMIC DNA]</scope>
    <source>
        <strain evidence="3">JCA_2017</strain>
    </source>
</reference>
<keyword evidence="4" id="KW-1185">Reference proteome</keyword>
<keyword evidence="1" id="KW-0175">Coiled coil</keyword>
<feature type="non-terminal residue" evidence="3">
    <location>
        <position position="1"/>
    </location>
</feature>
<name>A0A371HUG3_MUCPR</name>
<gene>
    <name evidence="3" type="ORF">CR513_09590</name>
</gene>
<feature type="region of interest" description="Disordered" evidence="2">
    <location>
        <begin position="76"/>
        <end position="148"/>
    </location>
</feature>
<evidence type="ECO:0000313" key="3">
    <source>
        <dbReference type="EMBL" id="RDY06426.1"/>
    </source>
</evidence>
<feature type="compositionally biased region" description="Polar residues" evidence="2">
    <location>
        <begin position="102"/>
        <end position="130"/>
    </location>
</feature>
<protein>
    <submittedName>
        <fullName evidence="3">Uncharacterized protein</fullName>
    </submittedName>
</protein>